<keyword evidence="2" id="KW-1185">Reference proteome</keyword>
<evidence type="ECO:0000313" key="2">
    <source>
        <dbReference type="Proteomes" id="UP001378188"/>
    </source>
</evidence>
<sequence length="50" mass="5507">MIEPTPTLRSLDAALMRACILIDLAVIRLNLASLLDQLDAKAEELRSLSQ</sequence>
<name>A0AAW9RQR3_9HYPH</name>
<proteinExistence type="predicted"/>
<gene>
    <name evidence="1" type="ORF">V3328_07335</name>
</gene>
<dbReference type="Proteomes" id="UP001378188">
    <property type="component" value="Unassembled WGS sequence"/>
</dbReference>
<evidence type="ECO:0000313" key="1">
    <source>
        <dbReference type="EMBL" id="MEJ8571279.1"/>
    </source>
</evidence>
<dbReference type="AlphaFoldDB" id="A0AAW9RQR3"/>
<dbReference type="EMBL" id="JAZHOF010000003">
    <property type="protein sequence ID" value="MEJ8571279.1"/>
    <property type="molecule type" value="Genomic_DNA"/>
</dbReference>
<comment type="caution">
    <text evidence="1">The sequence shown here is derived from an EMBL/GenBank/DDBJ whole genome shotgun (WGS) entry which is preliminary data.</text>
</comment>
<accession>A0AAW9RQR3</accession>
<protein>
    <submittedName>
        <fullName evidence="1">Uncharacterized protein</fullName>
    </submittedName>
</protein>
<dbReference type="RefSeq" id="WP_340328982.1">
    <property type="nucleotide sequence ID" value="NZ_JAZHOF010000003.1"/>
</dbReference>
<organism evidence="1 2">
    <name type="scientific">Microbaculum marinum</name>
    <dbReference type="NCBI Taxonomy" id="1764581"/>
    <lineage>
        <taxon>Bacteria</taxon>
        <taxon>Pseudomonadati</taxon>
        <taxon>Pseudomonadota</taxon>
        <taxon>Alphaproteobacteria</taxon>
        <taxon>Hyphomicrobiales</taxon>
        <taxon>Tepidamorphaceae</taxon>
        <taxon>Microbaculum</taxon>
    </lineage>
</organism>
<reference evidence="1 2" key="1">
    <citation type="submission" date="2024-02" db="EMBL/GenBank/DDBJ databases">
        <title>Genome analysis and characterization of Microbaculum marinisediminis sp. nov., isolated from marine sediment.</title>
        <authorList>
            <person name="Du Z.-J."/>
            <person name="Ye Y.-Q."/>
            <person name="Zhang Z.-R."/>
            <person name="Yuan S.-M."/>
            <person name="Zhang X.-Y."/>
        </authorList>
    </citation>
    <scope>NUCLEOTIDE SEQUENCE [LARGE SCALE GENOMIC DNA]</scope>
    <source>
        <strain evidence="1 2">SDUM1044001</strain>
    </source>
</reference>